<name>A0A553JUL8_SHEHA</name>
<keyword evidence="3" id="KW-0998">Cell outer membrane</keyword>
<evidence type="ECO:0000313" key="8">
    <source>
        <dbReference type="Proteomes" id="UP000318126"/>
    </source>
</evidence>
<dbReference type="OrthoDB" id="5587802at2"/>
<dbReference type="SUPFAM" id="SSF103088">
    <property type="entry name" value="OmpA-like"/>
    <property type="match status" value="1"/>
</dbReference>
<evidence type="ECO:0000256" key="5">
    <source>
        <dbReference type="SAM" id="SignalP"/>
    </source>
</evidence>
<dbReference type="InterPro" id="IPR006665">
    <property type="entry name" value="OmpA-like"/>
</dbReference>
<keyword evidence="2 4" id="KW-0472">Membrane</keyword>
<dbReference type="PANTHER" id="PTHR30329">
    <property type="entry name" value="STATOR ELEMENT OF FLAGELLAR MOTOR COMPLEX"/>
    <property type="match status" value="1"/>
</dbReference>
<comment type="caution">
    <text evidence="7">The sequence shown here is derived from an EMBL/GenBank/DDBJ whole genome shotgun (WGS) entry which is preliminary data.</text>
</comment>
<proteinExistence type="predicted"/>
<dbReference type="InterPro" id="IPR036737">
    <property type="entry name" value="OmpA-like_sf"/>
</dbReference>
<protein>
    <submittedName>
        <fullName evidence="7">OmpA family protein</fullName>
    </submittedName>
</protein>
<dbReference type="InterPro" id="IPR050330">
    <property type="entry name" value="Bact_OuterMem_StrucFunc"/>
</dbReference>
<evidence type="ECO:0000256" key="2">
    <source>
        <dbReference type="ARBA" id="ARBA00023136"/>
    </source>
</evidence>
<dbReference type="PRINTS" id="PR01021">
    <property type="entry name" value="OMPADOMAIN"/>
</dbReference>
<dbReference type="RefSeq" id="WP_143562599.1">
    <property type="nucleotide sequence ID" value="NZ_BMPL01000001.1"/>
</dbReference>
<dbReference type="EMBL" id="VKGK01000001">
    <property type="protein sequence ID" value="TRY16154.1"/>
    <property type="molecule type" value="Genomic_DNA"/>
</dbReference>
<feature type="domain" description="OmpA-like" evidence="6">
    <location>
        <begin position="113"/>
        <end position="227"/>
    </location>
</feature>
<keyword evidence="8" id="KW-1185">Reference proteome</keyword>
<reference evidence="8" key="1">
    <citation type="submission" date="2019-07" db="EMBL/GenBank/DDBJ databases">
        <title>Shewanella sp. YLB-08 draft genomic sequence.</title>
        <authorList>
            <person name="Yu L."/>
        </authorList>
    </citation>
    <scope>NUCLEOTIDE SEQUENCE [LARGE SCALE GENOMIC DNA]</scope>
    <source>
        <strain evidence="8">JCM 20706</strain>
    </source>
</reference>
<evidence type="ECO:0000259" key="6">
    <source>
        <dbReference type="PROSITE" id="PS51123"/>
    </source>
</evidence>
<keyword evidence="5" id="KW-0732">Signal</keyword>
<evidence type="ECO:0000313" key="7">
    <source>
        <dbReference type="EMBL" id="TRY16154.1"/>
    </source>
</evidence>
<dbReference type="InterPro" id="IPR006664">
    <property type="entry name" value="OMP_bac"/>
</dbReference>
<evidence type="ECO:0000256" key="4">
    <source>
        <dbReference type="PROSITE-ProRule" id="PRU00473"/>
    </source>
</evidence>
<evidence type="ECO:0000256" key="3">
    <source>
        <dbReference type="ARBA" id="ARBA00023237"/>
    </source>
</evidence>
<dbReference type="Gene3D" id="3.30.1330.60">
    <property type="entry name" value="OmpA-like domain"/>
    <property type="match status" value="1"/>
</dbReference>
<dbReference type="PANTHER" id="PTHR30329:SF21">
    <property type="entry name" value="LIPOPROTEIN YIAD-RELATED"/>
    <property type="match status" value="1"/>
</dbReference>
<gene>
    <name evidence="7" type="ORF">FN961_00540</name>
</gene>
<sequence length="227" mass="25633">MIKKICITFVSILILSWFLSGCAQDLPSAQTEHQVAEQRQYELESYCSTKGYNISQQVTISDVTGVANHRDGQLMIRQDSEQSEMREALLTLANNRDVSLTCMEYLSSNGLIEFDSGKEMLARIYFDFDSNTLTPESRLILDKVAKRLIQTPELIKLVGHTDAKGSEAYNDHLGLRRAVNTQTYLNEQGMAATQIKSQGETRPIATNETFDGRALNRRVELLQVMPY</sequence>
<dbReference type="Pfam" id="PF00691">
    <property type="entry name" value="OmpA"/>
    <property type="match status" value="1"/>
</dbReference>
<comment type="subcellular location">
    <subcellularLocation>
        <location evidence="1">Cell outer membrane</location>
    </subcellularLocation>
</comment>
<dbReference type="Proteomes" id="UP000318126">
    <property type="component" value="Unassembled WGS sequence"/>
</dbReference>
<dbReference type="PROSITE" id="PS51257">
    <property type="entry name" value="PROKAR_LIPOPROTEIN"/>
    <property type="match status" value="1"/>
</dbReference>
<dbReference type="PROSITE" id="PS51123">
    <property type="entry name" value="OMPA_2"/>
    <property type="match status" value="1"/>
</dbReference>
<dbReference type="AlphaFoldDB" id="A0A553JUL8"/>
<dbReference type="CDD" id="cd07185">
    <property type="entry name" value="OmpA_C-like"/>
    <property type="match status" value="1"/>
</dbReference>
<dbReference type="GO" id="GO:0009279">
    <property type="term" value="C:cell outer membrane"/>
    <property type="evidence" value="ECO:0007669"/>
    <property type="project" value="UniProtKB-SubCell"/>
</dbReference>
<feature type="chain" id="PRO_5021842167" evidence="5">
    <location>
        <begin position="24"/>
        <end position="227"/>
    </location>
</feature>
<organism evidence="7 8">
    <name type="scientific">Shewanella hanedai</name>
    <name type="common">Alteromonas hanedai</name>
    <dbReference type="NCBI Taxonomy" id="25"/>
    <lineage>
        <taxon>Bacteria</taxon>
        <taxon>Pseudomonadati</taxon>
        <taxon>Pseudomonadota</taxon>
        <taxon>Gammaproteobacteria</taxon>
        <taxon>Alteromonadales</taxon>
        <taxon>Shewanellaceae</taxon>
        <taxon>Shewanella</taxon>
    </lineage>
</organism>
<accession>A0A553JUL8</accession>
<feature type="signal peptide" evidence="5">
    <location>
        <begin position="1"/>
        <end position="23"/>
    </location>
</feature>
<evidence type="ECO:0000256" key="1">
    <source>
        <dbReference type="ARBA" id="ARBA00004442"/>
    </source>
</evidence>